<dbReference type="PANTHER" id="PTHR23305:SF1">
    <property type="entry name" value="OBG-TYPE G DOMAIN-CONTAINING PROTEIN"/>
    <property type="match status" value="1"/>
</dbReference>
<reference evidence="3" key="1">
    <citation type="journal article" date="2021" name="Proc. Natl. Acad. Sci. U.S.A.">
        <title>Three genomes in the algal genus Volvox reveal the fate of a haploid sex-determining region after a transition to homothallism.</title>
        <authorList>
            <person name="Yamamoto K."/>
            <person name="Hamaji T."/>
            <person name="Kawai-Toyooka H."/>
            <person name="Matsuzaki R."/>
            <person name="Takahashi F."/>
            <person name="Nishimura Y."/>
            <person name="Kawachi M."/>
            <person name="Noguchi H."/>
            <person name="Minakuchi Y."/>
            <person name="Umen J.G."/>
            <person name="Toyoda A."/>
            <person name="Nozaki H."/>
        </authorList>
    </citation>
    <scope>NUCLEOTIDE SEQUENCE</scope>
    <source>
        <strain evidence="3">NIES-3780</strain>
    </source>
</reference>
<dbReference type="Gene3D" id="1.10.8.470">
    <property type="match status" value="1"/>
</dbReference>
<evidence type="ECO:0000256" key="1">
    <source>
        <dbReference type="SAM" id="MobiDB-lite"/>
    </source>
</evidence>
<dbReference type="SUPFAM" id="SSF54495">
    <property type="entry name" value="UBC-like"/>
    <property type="match status" value="1"/>
</dbReference>
<name>A0A8J4F8F5_9CHLO</name>
<feature type="region of interest" description="Disordered" evidence="1">
    <location>
        <begin position="473"/>
        <end position="493"/>
    </location>
</feature>
<feature type="domain" description="RWD" evidence="2">
    <location>
        <begin position="186"/>
        <end position="306"/>
    </location>
</feature>
<proteinExistence type="predicted"/>
<dbReference type="InterPro" id="IPR006073">
    <property type="entry name" value="GTP-bd"/>
</dbReference>
<dbReference type="Pfam" id="PF05773">
    <property type="entry name" value="RWD"/>
    <property type="match status" value="1"/>
</dbReference>
<dbReference type="AlphaFoldDB" id="A0A8J4F8F5"/>
<feature type="compositionally biased region" description="Gly residues" evidence="1">
    <location>
        <begin position="671"/>
        <end position="701"/>
    </location>
</feature>
<feature type="region of interest" description="Disordered" evidence="1">
    <location>
        <begin position="668"/>
        <end position="701"/>
    </location>
</feature>
<dbReference type="InterPro" id="IPR006575">
    <property type="entry name" value="RWD_dom"/>
</dbReference>
<dbReference type="InterPro" id="IPR013646">
    <property type="entry name" value="YGR210-like_G4"/>
</dbReference>
<gene>
    <name evidence="3" type="ORF">Vafri_15231</name>
</gene>
<protein>
    <recommendedName>
        <fullName evidence="2">RWD domain-containing protein</fullName>
    </recommendedName>
</protein>
<feature type="compositionally biased region" description="Gly residues" evidence="1">
    <location>
        <begin position="476"/>
        <end position="493"/>
    </location>
</feature>
<feature type="compositionally biased region" description="Low complexity" evidence="1">
    <location>
        <begin position="18"/>
        <end position="75"/>
    </location>
</feature>
<comment type="caution">
    <text evidence="3">The sequence shown here is derived from an EMBL/GenBank/DDBJ whole genome shotgun (WGS) entry which is preliminary data.</text>
</comment>
<accession>A0A8J4F8F5</accession>
<dbReference type="GO" id="GO:0005525">
    <property type="term" value="F:GTP binding"/>
    <property type="evidence" value="ECO:0007669"/>
    <property type="project" value="InterPro"/>
</dbReference>
<dbReference type="GO" id="GO:0005737">
    <property type="term" value="C:cytoplasm"/>
    <property type="evidence" value="ECO:0007669"/>
    <property type="project" value="TreeGrafter"/>
</dbReference>
<dbReference type="PANTHER" id="PTHR23305">
    <property type="entry name" value="OBG GTPASE FAMILY"/>
    <property type="match status" value="1"/>
</dbReference>
<feature type="non-terminal residue" evidence="3">
    <location>
        <position position="1"/>
    </location>
</feature>
<keyword evidence="4" id="KW-1185">Reference proteome</keyword>
<sequence>AGSMAPRAPLRVGATAPSSKSSFSSQLSDGTRRAAPPATAATSPRSGTEPAAPRATDSAAAAAIASGASHATAPKRGPKPGPAPTMQPSAVPKAVQASASASLSPTLPSPGVTAVLMTSPSATANAVPAATTSTTRPSFTAAPAAPSSPAVVVEPVVHPPMAAAAAAAAAVTAVVEAVEASDEQREEMDALQAIFMDEYRPISTTPPRFTVHLREPGSADDGTGAGVGDNAGLPSRLFSLTFTLPATYPASQPPIVTITGPLGGNDPRRHALAAHIAAIALEAVENSGVGCVFQVVEAVKEWIDSNLPSDIGERREAGGAPPPVVGSIATQPLQPAAAATAAAAHYPQNHQYSNPHSYNHGVNSAAPASAAGGGGGGGTGGAAAATAAVVAAASGPAVMNLGWGATALGVAASTGTAEGIDAWWLREEADPWVIRAALAEAAASAPWRTGRMEADVLTEVDVEAAERLQWGEVDGTAGGGQEPGGGGGVSGGAGEWSQRGRWDYVVGLVGKPSAGKSTFFNAVTDPASDEDGARVAAFPFTTIAPNVGRGYCLVPDPAPLLGLQPEQCRPLHGYAEAFSLDSADPRVANVEPLRRWVGAAGWGASERPLLWRKVPVVVKDVAGLVPGAYQGRGRGNAFLNDLCDADVLIHVVDGSGTTDREGQLLDTEASEGGGEAANPGAGGAGAGGGAGGGGGGSGARGGDPLDDVGWVREELHRWVYDNVRAKWVYVLRKPSRLPELFSGYRASRALVAEVLSRVGVSVGALVVEGASLAHWTEAHLHRLVAHFLQARFPILLALNKADMASSPEHIARVRQVLPYEPAVPVSAATERWLCNQRRAGKVSYADAAGEAAPTNGTWRWRWRWRWRHHAPPYPVFPLLLQEVQM</sequence>
<organism evidence="3 4">
    <name type="scientific">Volvox africanus</name>
    <dbReference type="NCBI Taxonomy" id="51714"/>
    <lineage>
        <taxon>Eukaryota</taxon>
        <taxon>Viridiplantae</taxon>
        <taxon>Chlorophyta</taxon>
        <taxon>core chlorophytes</taxon>
        <taxon>Chlorophyceae</taxon>
        <taxon>CS clade</taxon>
        <taxon>Chlamydomonadales</taxon>
        <taxon>Volvocaceae</taxon>
        <taxon>Volvox</taxon>
    </lineage>
</organism>
<dbReference type="Gene3D" id="3.10.110.10">
    <property type="entry name" value="Ubiquitin Conjugating Enzyme"/>
    <property type="match status" value="1"/>
</dbReference>
<dbReference type="SUPFAM" id="SSF52540">
    <property type="entry name" value="P-loop containing nucleoside triphosphate hydrolases"/>
    <property type="match status" value="1"/>
</dbReference>
<dbReference type="InterPro" id="IPR027417">
    <property type="entry name" value="P-loop_NTPase"/>
</dbReference>
<dbReference type="Gene3D" id="3.40.50.300">
    <property type="entry name" value="P-loop containing nucleotide triphosphate hydrolases"/>
    <property type="match status" value="1"/>
</dbReference>
<evidence type="ECO:0000313" key="3">
    <source>
        <dbReference type="EMBL" id="GIL60695.1"/>
    </source>
</evidence>
<dbReference type="Proteomes" id="UP000747399">
    <property type="component" value="Unassembled WGS sequence"/>
</dbReference>
<dbReference type="Pfam" id="PF08438">
    <property type="entry name" value="YGR210-like_G4"/>
    <property type="match status" value="1"/>
</dbReference>
<feature type="region of interest" description="Disordered" evidence="1">
    <location>
        <begin position="1"/>
        <end position="108"/>
    </location>
</feature>
<evidence type="ECO:0000259" key="2">
    <source>
        <dbReference type="PROSITE" id="PS50908"/>
    </source>
</evidence>
<dbReference type="InterPro" id="IPR016135">
    <property type="entry name" value="UBQ-conjugating_enzyme/RWD"/>
</dbReference>
<dbReference type="GO" id="GO:0016887">
    <property type="term" value="F:ATP hydrolysis activity"/>
    <property type="evidence" value="ECO:0007669"/>
    <property type="project" value="TreeGrafter"/>
</dbReference>
<dbReference type="PROSITE" id="PS50908">
    <property type="entry name" value="RWD"/>
    <property type="match status" value="1"/>
</dbReference>
<dbReference type="SMART" id="SM00591">
    <property type="entry name" value="RWD"/>
    <property type="match status" value="1"/>
</dbReference>
<dbReference type="EMBL" id="BNCO01000041">
    <property type="protein sequence ID" value="GIL60695.1"/>
    <property type="molecule type" value="Genomic_DNA"/>
</dbReference>
<feature type="compositionally biased region" description="Low complexity" evidence="1">
    <location>
        <begin position="97"/>
        <end position="108"/>
    </location>
</feature>
<dbReference type="Pfam" id="PF01926">
    <property type="entry name" value="MMR_HSR1"/>
    <property type="match status" value="1"/>
</dbReference>
<evidence type="ECO:0000313" key="4">
    <source>
        <dbReference type="Proteomes" id="UP000747399"/>
    </source>
</evidence>